<accession>U6M5K2</accession>
<name>U6M5K2_EIMMA</name>
<reference evidence="2" key="1">
    <citation type="submission" date="2013-10" db="EMBL/GenBank/DDBJ databases">
        <title>Genomic analysis of the causative agents of coccidiosis in chickens.</title>
        <authorList>
            <person name="Reid A.J."/>
            <person name="Blake D."/>
            <person name="Billington K."/>
            <person name="Browne H."/>
            <person name="Dunn M."/>
            <person name="Hung S."/>
            <person name="Kawahara F."/>
            <person name="Miranda-Saavedra D."/>
            <person name="Mourier T."/>
            <person name="Nagra H."/>
            <person name="Otto T.D."/>
            <person name="Rawlings N."/>
            <person name="Sanchez A."/>
            <person name="Sanders M."/>
            <person name="Subramaniam C."/>
            <person name="Tay Y."/>
            <person name="Dear P."/>
            <person name="Doerig C."/>
            <person name="Gruber A."/>
            <person name="Parkinson J."/>
            <person name="Shirley M."/>
            <person name="Wan K.L."/>
            <person name="Berriman M."/>
            <person name="Tomley F."/>
            <person name="Pain A."/>
        </authorList>
    </citation>
    <scope>NUCLEOTIDE SEQUENCE [LARGE SCALE GENOMIC DNA]</scope>
    <source>
        <strain evidence="2">Weybridge</strain>
    </source>
</reference>
<evidence type="ECO:0000313" key="3">
    <source>
        <dbReference type="Proteomes" id="UP000030763"/>
    </source>
</evidence>
<sequence length="508" mass="56720">MQQKKFREQIVNGVRLVMQVREAEEKEMGYANVPTEDNFFGEFEATRALHTSIEGAGCGLFKRVLRIRKHIFLRSREGLRFGWGDRLSLPSTASTEVGAEYEEAMGIVENALNNYVPSLSSTLTKLIKEKRIQRRLINPNQYNTDQYNNSLSSLDYCPYEPSPLGIPLLGDSFISPLTGTFLSFTYTPDVGAAGLAQFVWRNLMQTKLQELNPLMASFISPSPPSSSSSPSLGSSSSSSSRSRSPSVLARNNSLLVEAFALWGRHVAFIEDLNSVFNPQQQLRLLISYLDETIGRVVKGSLRRSFAKRMKAWANTSKPLEELEKAWLRSFKDHFGPEGDVFDTYAGVRSQWLFSDVFEELMNLDSSTTAEGNNLVISSPFSSSLSSLASFSSSPSSSSSPSPPKPVYIMAFMGLLKVFNDCYFIKGYRKTDKQRKPTQEAISKAFNNFVAEAEKEGFIRALANRGAAVHTPRFWTDAMHETVDKPILEAEMLAQELSYFLTHKVKGAA</sequence>
<reference evidence="2" key="2">
    <citation type="submission" date="2013-10" db="EMBL/GenBank/DDBJ databases">
        <authorList>
            <person name="Aslett M."/>
        </authorList>
    </citation>
    <scope>NUCLEOTIDE SEQUENCE [LARGE SCALE GENOMIC DNA]</scope>
    <source>
        <strain evidence="2">Weybridge</strain>
    </source>
</reference>
<dbReference type="GeneID" id="25339758"/>
<keyword evidence="3" id="KW-1185">Reference proteome</keyword>
<evidence type="ECO:0000313" key="2">
    <source>
        <dbReference type="EMBL" id="CDJ59507.1"/>
    </source>
</evidence>
<protein>
    <submittedName>
        <fullName evidence="2">Uncharacterized protein</fullName>
    </submittedName>
</protein>
<dbReference type="OrthoDB" id="347958at2759"/>
<dbReference type="AlphaFoldDB" id="U6M5K2"/>
<evidence type="ECO:0000256" key="1">
    <source>
        <dbReference type="SAM" id="MobiDB-lite"/>
    </source>
</evidence>
<organism evidence="2 3">
    <name type="scientific">Eimeria maxima</name>
    <name type="common">Coccidian parasite</name>
    <dbReference type="NCBI Taxonomy" id="5804"/>
    <lineage>
        <taxon>Eukaryota</taxon>
        <taxon>Sar</taxon>
        <taxon>Alveolata</taxon>
        <taxon>Apicomplexa</taxon>
        <taxon>Conoidasida</taxon>
        <taxon>Coccidia</taxon>
        <taxon>Eucoccidiorida</taxon>
        <taxon>Eimeriorina</taxon>
        <taxon>Eimeriidae</taxon>
        <taxon>Eimeria</taxon>
    </lineage>
</organism>
<feature type="compositionally biased region" description="Low complexity" evidence="1">
    <location>
        <begin position="225"/>
        <end position="245"/>
    </location>
</feature>
<dbReference type="VEuPathDB" id="ToxoDB:EMWEY_00057720"/>
<dbReference type="EMBL" id="HG720481">
    <property type="protein sequence ID" value="CDJ59507.1"/>
    <property type="molecule type" value="Genomic_DNA"/>
</dbReference>
<feature type="region of interest" description="Disordered" evidence="1">
    <location>
        <begin position="222"/>
        <end position="245"/>
    </location>
</feature>
<dbReference type="Proteomes" id="UP000030763">
    <property type="component" value="Unassembled WGS sequence"/>
</dbReference>
<dbReference type="RefSeq" id="XP_013336155.1">
    <property type="nucleotide sequence ID" value="XM_013480701.1"/>
</dbReference>
<proteinExistence type="predicted"/>
<gene>
    <name evidence="2" type="ORF">EMWEY_00057720</name>
</gene>